<comment type="subcellular location">
    <subcellularLocation>
        <location evidence="1">Membrane</location>
        <topology evidence="1">Multi-pass membrane protein</topology>
    </subcellularLocation>
</comment>
<name>A0A1J0KT94_9GAMM</name>
<dbReference type="Pfam" id="PF00892">
    <property type="entry name" value="EamA"/>
    <property type="match status" value="2"/>
</dbReference>
<dbReference type="SUPFAM" id="SSF103481">
    <property type="entry name" value="Multidrug resistance efflux transporter EmrE"/>
    <property type="match status" value="2"/>
</dbReference>
<evidence type="ECO:0000256" key="4">
    <source>
        <dbReference type="ARBA" id="ARBA00022989"/>
    </source>
</evidence>
<feature type="transmembrane region" description="Helical" evidence="6">
    <location>
        <begin position="76"/>
        <end position="97"/>
    </location>
</feature>
<evidence type="ECO:0000256" key="2">
    <source>
        <dbReference type="ARBA" id="ARBA00007362"/>
    </source>
</evidence>
<dbReference type="GO" id="GO:0016020">
    <property type="term" value="C:membrane"/>
    <property type="evidence" value="ECO:0007669"/>
    <property type="project" value="UniProtKB-SubCell"/>
</dbReference>
<dbReference type="Proteomes" id="UP000182521">
    <property type="component" value="Chromosome"/>
</dbReference>
<evidence type="ECO:0000259" key="7">
    <source>
        <dbReference type="Pfam" id="PF00892"/>
    </source>
</evidence>
<sequence length="307" mass="34291">MRGRKAIIGSFFAISASIVNGSVGVFVKNLFQMDFDYYQASFYKCVVAFFILYFICMSNAKMRREFRELLRNPVPIAICAFLGLFVLYFFETCAYQYMKVSEVVLLLMVGSVITSAILSAILLKDKLGITSIGGLILALIGIFLLTDIGGEVSIQGCMIAFMSGVGYGGYLVLSRFFKMKATVPFLCLLLLFGSLFLMIPFLLYSDPMIPSSSGLADILILAIFPTILGFYFTTKALEYISSNKAQLMELSEPVFALIFSMIFLGEFLTKLQLVAMVLIIFALYLAESQIVKNILDKFKCFCYKYSP</sequence>
<evidence type="ECO:0000313" key="8">
    <source>
        <dbReference type="EMBL" id="APC96903.1"/>
    </source>
</evidence>
<feature type="transmembrane region" description="Helical" evidence="6">
    <location>
        <begin position="185"/>
        <end position="203"/>
    </location>
</feature>
<feature type="transmembrane region" description="Helical" evidence="6">
    <location>
        <begin position="129"/>
        <end position="146"/>
    </location>
</feature>
<keyword evidence="4 6" id="KW-1133">Transmembrane helix</keyword>
<keyword evidence="5 6" id="KW-0472">Membrane</keyword>
<evidence type="ECO:0000256" key="5">
    <source>
        <dbReference type="ARBA" id="ARBA00023136"/>
    </source>
</evidence>
<dbReference type="InterPro" id="IPR050638">
    <property type="entry name" value="AA-Vitamin_Transporters"/>
</dbReference>
<organism evidence="8 9">
    <name type="scientific">Francisella frigiditurris</name>
    <dbReference type="NCBI Taxonomy" id="1542390"/>
    <lineage>
        <taxon>Bacteria</taxon>
        <taxon>Pseudomonadati</taxon>
        <taxon>Pseudomonadota</taxon>
        <taxon>Gammaproteobacteria</taxon>
        <taxon>Thiotrichales</taxon>
        <taxon>Francisellaceae</taxon>
        <taxon>Francisella</taxon>
    </lineage>
</organism>
<dbReference type="AlphaFoldDB" id="A0A1J0KT94"/>
<proteinExistence type="inferred from homology"/>
<dbReference type="KEGG" id="frc:KX01_841"/>
<dbReference type="PANTHER" id="PTHR32322:SF2">
    <property type="entry name" value="EAMA DOMAIN-CONTAINING PROTEIN"/>
    <property type="match status" value="1"/>
</dbReference>
<feature type="transmembrane region" description="Helical" evidence="6">
    <location>
        <begin position="254"/>
        <end position="285"/>
    </location>
</feature>
<dbReference type="EMBL" id="CP009654">
    <property type="protein sequence ID" value="APC96903.1"/>
    <property type="molecule type" value="Genomic_DNA"/>
</dbReference>
<dbReference type="OrthoDB" id="8611655at2"/>
<dbReference type="STRING" id="1542390.KX01_841"/>
<dbReference type="PANTHER" id="PTHR32322">
    <property type="entry name" value="INNER MEMBRANE TRANSPORTER"/>
    <property type="match status" value="1"/>
</dbReference>
<gene>
    <name evidence="8" type="ORF">KX01_841</name>
</gene>
<evidence type="ECO:0000256" key="1">
    <source>
        <dbReference type="ARBA" id="ARBA00004141"/>
    </source>
</evidence>
<evidence type="ECO:0000313" key="9">
    <source>
        <dbReference type="Proteomes" id="UP000182521"/>
    </source>
</evidence>
<evidence type="ECO:0000256" key="3">
    <source>
        <dbReference type="ARBA" id="ARBA00022692"/>
    </source>
</evidence>
<evidence type="ECO:0000256" key="6">
    <source>
        <dbReference type="SAM" id="Phobius"/>
    </source>
</evidence>
<keyword evidence="9" id="KW-1185">Reference proteome</keyword>
<feature type="domain" description="EamA" evidence="7">
    <location>
        <begin position="156"/>
        <end position="285"/>
    </location>
</feature>
<feature type="transmembrane region" description="Helical" evidence="6">
    <location>
        <begin position="215"/>
        <end position="233"/>
    </location>
</feature>
<dbReference type="InterPro" id="IPR000620">
    <property type="entry name" value="EamA_dom"/>
</dbReference>
<protein>
    <submittedName>
        <fullName evidence="8">EamA-like transporter family protein</fullName>
    </submittedName>
</protein>
<dbReference type="RefSeq" id="WP_071663783.1">
    <property type="nucleotide sequence ID" value="NZ_CP009654.1"/>
</dbReference>
<feature type="transmembrane region" description="Helical" evidence="6">
    <location>
        <begin position="103"/>
        <end position="122"/>
    </location>
</feature>
<feature type="transmembrane region" description="Helical" evidence="6">
    <location>
        <begin position="152"/>
        <end position="173"/>
    </location>
</feature>
<reference evidence="9" key="1">
    <citation type="submission" date="2014-10" db="EMBL/GenBank/DDBJ databases">
        <authorList>
            <person name="Kuske C.R."/>
            <person name="Challacombe J.F."/>
            <person name="Daligault H.E."/>
            <person name="Davenport K.W."/>
            <person name="Johnson S.L."/>
            <person name="Siddaramappa S."/>
            <person name="Petersen J.M."/>
        </authorList>
    </citation>
    <scope>NUCLEOTIDE SEQUENCE [LARGE SCALE GENOMIC DNA]</scope>
    <source>
        <strain evidence="9">CA97-1460</strain>
    </source>
</reference>
<keyword evidence="3 6" id="KW-0812">Transmembrane</keyword>
<feature type="transmembrane region" description="Helical" evidence="6">
    <location>
        <begin position="37"/>
        <end position="55"/>
    </location>
</feature>
<feature type="domain" description="EamA" evidence="7">
    <location>
        <begin position="8"/>
        <end position="146"/>
    </location>
</feature>
<dbReference type="InterPro" id="IPR037185">
    <property type="entry name" value="EmrE-like"/>
</dbReference>
<accession>A0A1J0KT94</accession>
<comment type="similarity">
    <text evidence="2">Belongs to the EamA transporter family.</text>
</comment>